<organism evidence="1 2">
    <name type="scientific">Bradyrhizobium erythrophlei</name>
    <dbReference type="NCBI Taxonomy" id="1437360"/>
    <lineage>
        <taxon>Bacteria</taxon>
        <taxon>Pseudomonadati</taxon>
        <taxon>Pseudomonadota</taxon>
        <taxon>Alphaproteobacteria</taxon>
        <taxon>Hyphomicrobiales</taxon>
        <taxon>Nitrobacteraceae</taxon>
        <taxon>Bradyrhizobium</taxon>
    </lineage>
</organism>
<sequence>MRGGLGPVVLARAISVEGVGQENADTEAGQQRCYDLDHWRTPWVATMPRTAALRKWR</sequence>
<name>A0A1M5QNB2_9BRAD</name>
<dbReference type="AlphaFoldDB" id="A0A1M5QNB2"/>
<dbReference type="EMBL" id="LT670817">
    <property type="protein sequence ID" value="SHH15542.1"/>
    <property type="molecule type" value="Genomic_DNA"/>
</dbReference>
<evidence type="ECO:0000313" key="2">
    <source>
        <dbReference type="Proteomes" id="UP000189796"/>
    </source>
</evidence>
<evidence type="ECO:0000313" key="1">
    <source>
        <dbReference type="EMBL" id="SHH15542.1"/>
    </source>
</evidence>
<protein>
    <submittedName>
        <fullName evidence="1">Uncharacterized protein</fullName>
    </submittedName>
</protein>
<proteinExistence type="predicted"/>
<gene>
    <name evidence="1" type="ORF">SAMN05443248_3889</name>
</gene>
<accession>A0A1M5QNB2</accession>
<reference evidence="1 2" key="1">
    <citation type="submission" date="2016-11" db="EMBL/GenBank/DDBJ databases">
        <authorList>
            <person name="Jaros S."/>
            <person name="Januszkiewicz K."/>
            <person name="Wedrychowicz H."/>
        </authorList>
    </citation>
    <scope>NUCLEOTIDE SEQUENCE [LARGE SCALE GENOMIC DNA]</scope>
    <source>
        <strain evidence="1 2">GAS138</strain>
    </source>
</reference>
<dbReference type="Proteomes" id="UP000189796">
    <property type="component" value="Chromosome I"/>
</dbReference>